<sequence length="481" mass="55798">MMQPEMFQLFLQQDLDHQEVFQLFLQQDLDHQAGLYGPKMGNYACDDYTQVLLPVHNISQHVEGFEEISGLDEVLRWWVESEEMENNADFFSLENESPFSREKSMDIPVANVLPLEDMEVEGQTSLCNLLEAYGEAMEMGQRELANVIVGCINAKTSPFGATMKRVAFNLFHSGNQVDFIKQESMKNFKSAFKAFYQIFPYGRFCHFAANSAIVEAIMSYSGKLHIIDFDMGEGVQWAAMLEVIEKLKRDIKLTSIRTNEQNYNFEETRNRLLDYANGCGLNLEVQDVRIEDLAWEIERSREHEHEFLTFNCMVGLPHMGRIRSRSEVMQFITTAKKLLLTHKGIITFGDGEYLERRKDCNGFGSYFGDCIMHYHALCESMEISFPENLKEARVAMESLFVWPYVTLSYWYKMWENVKGGYGFKEITGLVGWRLSKESLMEAKEMVKKTHSSYNIRVEGQNNNEMVLEWRGTPLVRISVWK</sequence>
<dbReference type="Pfam" id="PF03514">
    <property type="entry name" value="GRAS"/>
    <property type="match status" value="1"/>
</dbReference>
<dbReference type="AlphaFoldDB" id="A0AAP0GMP9"/>
<proteinExistence type="inferred from homology"/>
<evidence type="ECO:0000256" key="3">
    <source>
        <dbReference type="PROSITE-ProRule" id="PRU01191"/>
    </source>
</evidence>
<feature type="region of interest" description="Leucine repeat II (LRII)" evidence="3">
    <location>
        <begin position="267"/>
        <end position="299"/>
    </location>
</feature>
<comment type="caution">
    <text evidence="3">Lacks conserved residue(s) required for the propagation of feature annotation.</text>
</comment>
<feature type="short sequence motif" description="VHIID" evidence="3">
    <location>
        <begin position="224"/>
        <end position="228"/>
    </location>
</feature>
<evidence type="ECO:0008006" key="6">
    <source>
        <dbReference type="Google" id="ProtNLM"/>
    </source>
</evidence>
<accession>A0AAP0GMP9</accession>
<comment type="caution">
    <text evidence="4">The sequence shown here is derived from an EMBL/GenBank/DDBJ whole genome shotgun (WGS) entry which is preliminary data.</text>
</comment>
<dbReference type="PANTHER" id="PTHR31636">
    <property type="entry name" value="OSJNBA0084A10.13 PROTEIN-RELATED"/>
    <property type="match status" value="1"/>
</dbReference>
<evidence type="ECO:0000256" key="1">
    <source>
        <dbReference type="ARBA" id="ARBA00023015"/>
    </source>
</evidence>
<gene>
    <name evidence="4" type="ORF">SSX86_025995</name>
</gene>
<evidence type="ECO:0000313" key="4">
    <source>
        <dbReference type="EMBL" id="KAK9054916.1"/>
    </source>
</evidence>
<keyword evidence="5" id="KW-1185">Reference proteome</keyword>
<comment type="similarity">
    <text evidence="3">Belongs to the GRAS family.</text>
</comment>
<dbReference type="EMBL" id="JBCNJP010000025">
    <property type="protein sequence ID" value="KAK9054916.1"/>
    <property type="molecule type" value="Genomic_DNA"/>
</dbReference>
<reference evidence="4 5" key="1">
    <citation type="submission" date="2024-04" db="EMBL/GenBank/DDBJ databases">
        <title>The reference genome of an endangered Asteraceae, Deinandra increscens subsp. villosa, native to the Central Coast of California.</title>
        <authorList>
            <person name="Guilliams M."/>
            <person name="Hasenstab-Lehman K."/>
            <person name="Meyer R."/>
            <person name="Mcevoy S."/>
        </authorList>
    </citation>
    <scope>NUCLEOTIDE SEQUENCE [LARGE SCALE GENOMIC DNA]</scope>
    <source>
        <tissue evidence="4">Leaf</tissue>
    </source>
</reference>
<keyword evidence="2" id="KW-0804">Transcription</keyword>
<feature type="region of interest" description="SAW" evidence="3">
    <location>
        <begin position="409"/>
        <end position="481"/>
    </location>
</feature>
<dbReference type="Proteomes" id="UP001408789">
    <property type="component" value="Unassembled WGS sequence"/>
</dbReference>
<evidence type="ECO:0000256" key="2">
    <source>
        <dbReference type="ARBA" id="ARBA00023163"/>
    </source>
</evidence>
<evidence type="ECO:0000313" key="5">
    <source>
        <dbReference type="Proteomes" id="UP001408789"/>
    </source>
</evidence>
<dbReference type="InterPro" id="IPR005202">
    <property type="entry name" value="TF_GRAS"/>
</dbReference>
<organism evidence="4 5">
    <name type="scientific">Deinandra increscens subsp. villosa</name>
    <dbReference type="NCBI Taxonomy" id="3103831"/>
    <lineage>
        <taxon>Eukaryota</taxon>
        <taxon>Viridiplantae</taxon>
        <taxon>Streptophyta</taxon>
        <taxon>Embryophyta</taxon>
        <taxon>Tracheophyta</taxon>
        <taxon>Spermatophyta</taxon>
        <taxon>Magnoliopsida</taxon>
        <taxon>eudicotyledons</taxon>
        <taxon>Gunneridae</taxon>
        <taxon>Pentapetalae</taxon>
        <taxon>asterids</taxon>
        <taxon>campanulids</taxon>
        <taxon>Asterales</taxon>
        <taxon>Asteraceae</taxon>
        <taxon>Asteroideae</taxon>
        <taxon>Heliantheae alliance</taxon>
        <taxon>Madieae</taxon>
        <taxon>Madiinae</taxon>
        <taxon>Deinandra</taxon>
    </lineage>
</organism>
<dbReference type="PROSITE" id="PS50985">
    <property type="entry name" value="GRAS"/>
    <property type="match status" value="1"/>
</dbReference>
<name>A0AAP0GMP9_9ASTR</name>
<protein>
    <recommendedName>
        <fullName evidence="6">Nodulation signaling pathway 2-like protein</fullName>
    </recommendedName>
</protein>
<keyword evidence="1" id="KW-0805">Transcription regulation</keyword>